<proteinExistence type="predicted"/>
<comment type="caution">
    <text evidence="1">The sequence shown here is derived from an EMBL/GenBank/DDBJ whole genome shotgun (WGS) entry which is preliminary data.</text>
</comment>
<name>A0AAN9PKI8_CLITE</name>
<organism evidence="1 2">
    <name type="scientific">Clitoria ternatea</name>
    <name type="common">Butterfly pea</name>
    <dbReference type="NCBI Taxonomy" id="43366"/>
    <lineage>
        <taxon>Eukaryota</taxon>
        <taxon>Viridiplantae</taxon>
        <taxon>Streptophyta</taxon>
        <taxon>Embryophyta</taxon>
        <taxon>Tracheophyta</taxon>
        <taxon>Spermatophyta</taxon>
        <taxon>Magnoliopsida</taxon>
        <taxon>eudicotyledons</taxon>
        <taxon>Gunneridae</taxon>
        <taxon>Pentapetalae</taxon>
        <taxon>rosids</taxon>
        <taxon>fabids</taxon>
        <taxon>Fabales</taxon>
        <taxon>Fabaceae</taxon>
        <taxon>Papilionoideae</taxon>
        <taxon>50 kb inversion clade</taxon>
        <taxon>NPAAA clade</taxon>
        <taxon>indigoferoid/millettioid clade</taxon>
        <taxon>Phaseoleae</taxon>
        <taxon>Clitoria</taxon>
    </lineage>
</organism>
<dbReference type="EMBL" id="JAYKXN010000003">
    <property type="protein sequence ID" value="KAK7301129.1"/>
    <property type="molecule type" value="Genomic_DNA"/>
</dbReference>
<evidence type="ECO:0000313" key="1">
    <source>
        <dbReference type="EMBL" id="KAK7301129.1"/>
    </source>
</evidence>
<reference evidence="1 2" key="1">
    <citation type="submission" date="2024-01" db="EMBL/GenBank/DDBJ databases">
        <title>The genomes of 5 underutilized Papilionoideae crops provide insights into root nodulation and disease resistance.</title>
        <authorList>
            <person name="Yuan L."/>
        </authorList>
    </citation>
    <scope>NUCLEOTIDE SEQUENCE [LARGE SCALE GENOMIC DNA]</scope>
    <source>
        <strain evidence="1">LY-2023</strain>
        <tissue evidence="1">Leaf</tissue>
    </source>
</reference>
<protein>
    <submittedName>
        <fullName evidence="1">Uncharacterized protein</fullName>
    </submittedName>
</protein>
<evidence type="ECO:0000313" key="2">
    <source>
        <dbReference type="Proteomes" id="UP001359559"/>
    </source>
</evidence>
<keyword evidence="2" id="KW-1185">Reference proteome</keyword>
<dbReference type="AlphaFoldDB" id="A0AAN9PKI8"/>
<dbReference type="Proteomes" id="UP001359559">
    <property type="component" value="Unassembled WGS sequence"/>
</dbReference>
<accession>A0AAN9PKI8</accession>
<sequence length="257" mass="28141">MAEDGTVTLNNTTVVTDPKQNPYSFKPGVSQAFRGGAILLVSNPHQAKITEKARAITVSEPSRVRVIHFVELQDSDPRTEIQIQDQDLAQRAVLKRKESVSQGLLEPDHPKASSIVDIVDNLQPDEVVDLEEIERLQGLTVLCDSVPDKSNGNGNQGLSLLKPEFASDFDFDGYGKSKARILEASFRMSFVEFLVESKIVPVYAYGDLENKITGIQHDSRIVSSGGLSVQLCPMNVIFQREGHGHCLIASPGLVIDS</sequence>
<gene>
    <name evidence="1" type="ORF">RJT34_11990</name>
</gene>